<dbReference type="EMBL" id="JAIWYP010000016">
    <property type="protein sequence ID" value="KAH3696308.1"/>
    <property type="molecule type" value="Genomic_DNA"/>
</dbReference>
<dbReference type="AlphaFoldDB" id="A0A9D4BK68"/>
<gene>
    <name evidence="4" type="ORF">DPMN_083772</name>
</gene>
<evidence type="ECO:0000256" key="2">
    <source>
        <dbReference type="SAM" id="Coils"/>
    </source>
</evidence>
<keyword evidence="2" id="KW-0175">Coiled coil</keyword>
<dbReference type="Proteomes" id="UP000828390">
    <property type="component" value="Unassembled WGS sequence"/>
</dbReference>
<dbReference type="InterPro" id="IPR000315">
    <property type="entry name" value="Znf_B-box"/>
</dbReference>
<keyword evidence="1" id="KW-0862">Zinc</keyword>
<feature type="domain" description="B box-type" evidence="3">
    <location>
        <begin position="79"/>
        <end position="118"/>
    </location>
</feature>
<name>A0A9D4BK68_DREPO</name>
<organism evidence="4 5">
    <name type="scientific">Dreissena polymorpha</name>
    <name type="common">Zebra mussel</name>
    <name type="synonym">Mytilus polymorpha</name>
    <dbReference type="NCBI Taxonomy" id="45954"/>
    <lineage>
        <taxon>Eukaryota</taxon>
        <taxon>Metazoa</taxon>
        <taxon>Spiralia</taxon>
        <taxon>Lophotrochozoa</taxon>
        <taxon>Mollusca</taxon>
        <taxon>Bivalvia</taxon>
        <taxon>Autobranchia</taxon>
        <taxon>Heteroconchia</taxon>
        <taxon>Euheterodonta</taxon>
        <taxon>Imparidentia</taxon>
        <taxon>Neoheterodontei</taxon>
        <taxon>Myida</taxon>
        <taxon>Dreissenoidea</taxon>
        <taxon>Dreissenidae</taxon>
        <taxon>Dreissena</taxon>
    </lineage>
</organism>
<evidence type="ECO:0000313" key="4">
    <source>
        <dbReference type="EMBL" id="KAH3696308.1"/>
    </source>
</evidence>
<reference evidence="4" key="1">
    <citation type="journal article" date="2019" name="bioRxiv">
        <title>The Genome of the Zebra Mussel, Dreissena polymorpha: A Resource for Invasive Species Research.</title>
        <authorList>
            <person name="McCartney M.A."/>
            <person name="Auch B."/>
            <person name="Kono T."/>
            <person name="Mallez S."/>
            <person name="Zhang Y."/>
            <person name="Obille A."/>
            <person name="Becker A."/>
            <person name="Abrahante J.E."/>
            <person name="Garbe J."/>
            <person name="Badalamenti J.P."/>
            <person name="Herman A."/>
            <person name="Mangelson H."/>
            <person name="Liachko I."/>
            <person name="Sullivan S."/>
            <person name="Sone E.D."/>
            <person name="Koren S."/>
            <person name="Silverstein K.A.T."/>
            <person name="Beckman K.B."/>
            <person name="Gohl D.M."/>
        </authorList>
    </citation>
    <scope>NUCLEOTIDE SEQUENCE</scope>
    <source>
        <strain evidence="4">Duluth1</strain>
        <tissue evidence="4">Whole animal</tissue>
    </source>
</reference>
<feature type="domain" description="B box-type" evidence="3">
    <location>
        <begin position="12"/>
        <end position="56"/>
    </location>
</feature>
<sequence length="549" mass="62054">MSLFKKKMSDDMNNYHCSSCEEDHVSTEADVYCELCDKFYCLKCINLHSQLFKKHSTHGRDEMDKWPASKGTLAFIETCEVHRDEKLKVLCEDHRQLCCSNCVMMAHRQCTKLTLISEAANIPTKADFNNVSAKVQQILTEIKELQRSRQNNIESIQTSHTERLHQLREIRNKINAQIDELEKATVKELDDLKTKLNDSFKADVETCSMFEAELKSLSEALHVAKNKSSELAFIAYSKCMYGINRVETHLHEISELKEFSITFQVNSDIERYLSSLSGLGSISSNQCLIVVERKKVYLDPFEKPDVKAICDFPNGHCLIAMLNTMKVVLVDPNYKVLSQCHLSARPQNMCQISTCQAAVAVEDWSTIHQIQFISENKGKLVKGRKIELYHACAGLAHHHGDIYVTSKTALYRYTINGKQMTKLYEDTSGGTTVCKCAVNPTGDIIYVTNRTKHTLLTLSREGTILSTFQDPELKMPFAIHVTALAQVLLCCVNSKTVIQVDGTGRRKVATLASEKEGLFKPMSVYYSKNTNAIIVGQAECDYILILKVK</sequence>
<dbReference type="OrthoDB" id="6108862at2759"/>
<evidence type="ECO:0000259" key="3">
    <source>
        <dbReference type="PROSITE" id="PS50119"/>
    </source>
</evidence>
<keyword evidence="1" id="KW-0863">Zinc-finger</keyword>
<dbReference type="PROSITE" id="PS50119">
    <property type="entry name" value="ZF_BBOX"/>
    <property type="match status" value="2"/>
</dbReference>
<dbReference type="InterPro" id="IPR011042">
    <property type="entry name" value="6-blade_b-propeller_TolB-like"/>
</dbReference>
<protein>
    <recommendedName>
        <fullName evidence="3">B box-type domain-containing protein</fullName>
    </recommendedName>
</protein>
<dbReference type="GO" id="GO:0008270">
    <property type="term" value="F:zinc ion binding"/>
    <property type="evidence" value="ECO:0007669"/>
    <property type="project" value="UniProtKB-KW"/>
</dbReference>
<keyword evidence="5" id="KW-1185">Reference proteome</keyword>
<keyword evidence="1" id="KW-0479">Metal-binding</keyword>
<proteinExistence type="predicted"/>
<accession>A0A9D4BK68</accession>
<evidence type="ECO:0000256" key="1">
    <source>
        <dbReference type="PROSITE-ProRule" id="PRU00024"/>
    </source>
</evidence>
<evidence type="ECO:0000313" key="5">
    <source>
        <dbReference type="Proteomes" id="UP000828390"/>
    </source>
</evidence>
<reference evidence="4" key="2">
    <citation type="submission" date="2020-11" db="EMBL/GenBank/DDBJ databases">
        <authorList>
            <person name="McCartney M.A."/>
            <person name="Auch B."/>
            <person name="Kono T."/>
            <person name="Mallez S."/>
            <person name="Becker A."/>
            <person name="Gohl D.M."/>
            <person name="Silverstein K.A.T."/>
            <person name="Koren S."/>
            <person name="Bechman K.B."/>
            <person name="Herman A."/>
            <person name="Abrahante J.E."/>
            <person name="Garbe J."/>
        </authorList>
    </citation>
    <scope>NUCLEOTIDE SEQUENCE</scope>
    <source>
        <strain evidence="4">Duluth1</strain>
        <tissue evidence="4">Whole animal</tissue>
    </source>
</reference>
<dbReference type="PANTHER" id="PTHR25462">
    <property type="entry name" value="BONUS, ISOFORM C-RELATED"/>
    <property type="match status" value="1"/>
</dbReference>
<dbReference type="Gene3D" id="3.30.160.60">
    <property type="entry name" value="Classic Zinc Finger"/>
    <property type="match status" value="1"/>
</dbReference>
<dbReference type="SUPFAM" id="SSF57845">
    <property type="entry name" value="B-box zinc-binding domain"/>
    <property type="match status" value="1"/>
</dbReference>
<dbReference type="SUPFAM" id="SSF63829">
    <property type="entry name" value="Calcium-dependent phosphotriesterase"/>
    <property type="match status" value="1"/>
</dbReference>
<dbReference type="CDD" id="cd19756">
    <property type="entry name" value="Bbox2"/>
    <property type="match status" value="1"/>
</dbReference>
<feature type="coiled-coil region" evidence="2">
    <location>
        <begin position="128"/>
        <end position="227"/>
    </location>
</feature>
<comment type="caution">
    <text evidence="4">The sequence shown here is derived from an EMBL/GenBank/DDBJ whole genome shotgun (WGS) entry which is preliminary data.</text>
</comment>
<dbReference type="PANTHER" id="PTHR25462:SF296">
    <property type="entry name" value="MEIOTIC P26, ISOFORM F"/>
    <property type="match status" value="1"/>
</dbReference>
<dbReference type="Gene3D" id="2.120.10.30">
    <property type="entry name" value="TolB, C-terminal domain"/>
    <property type="match status" value="1"/>
</dbReference>
<dbReference type="InterPro" id="IPR047153">
    <property type="entry name" value="TRIM45/56/19-like"/>
</dbReference>